<organism evidence="1">
    <name type="scientific">Spodoptera frugiperda</name>
    <name type="common">Fall armyworm</name>
    <dbReference type="NCBI Taxonomy" id="7108"/>
    <lineage>
        <taxon>Eukaryota</taxon>
        <taxon>Metazoa</taxon>
        <taxon>Ecdysozoa</taxon>
        <taxon>Arthropoda</taxon>
        <taxon>Hexapoda</taxon>
        <taxon>Insecta</taxon>
        <taxon>Pterygota</taxon>
        <taxon>Neoptera</taxon>
        <taxon>Endopterygota</taxon>
        <taxon>Lepidoptera</taxon>
        <taxon>Glossata</taxon>
        <taxon>Ditrysia</taxon>
        <taxon>Noctuoidea</taxon>
        <taxon>Noctuidae</taxon>
        <taxon>Amphipyrinae</taxon>
        <taxon>Spodoptera</taxon>
    </lineage>
</organism>
<proteinExistence type="predicted"/>
<gene>
    <name evidence="1" type="ORF">SFRICE_025306</name>
</gene>
<name>A0A2H1WSZ2_SPOFR</name>
<sequence>MPKIYEFGKQQTLLFKRNFKGGYREILPFYLLHITSSACKQPLLTKCLFSHGEESKADS</sequence>
<reference evidence="1" key="1">
    <citation type="submission" date="2016-07" db="EMBL/GenBank/DDBJ databases">
        <authorList>
            <person name="Bretaudeau A."/>
        </authorList>
    </citation>
    <scope>NUCLEOTIDE SEQUENCE</scope>
    <source>
        <strain evidence="1">Rice</strain>
        <tissue evidence="1">Whole body</tissue>
    </source>
</reference>
<protein>
    <submittedName>
        <fullName evidence="1">SFRICE_025306</fullName>
    </submittedName>
</protein>
<dbReference type="AlphaFoldDB" id="A0A2H1WSZ2"/>
<accession>A0A2H1WSZ2</accession>
<evidence type="ECO:0000313" key="1">
    <source>
        <dbReference type="EMBL" id="SOQ56185.1"/>
    </source>
</evidence>
<dbReference type="EMBL" id="ODYU01010837">
    <property type="protein sequence ID" value="SOQ56185.1"/>
    <property type="molecule type" value="Genomic_DNA"/>
</dbReference>